<organism evidence="5 7">
    <name type="scientific">Xanthobacter flavus</name>
    <dbReference type="NCBI Taxonomy" id="281"/>
    <lineage>
        <taxon>Bacteria</taxon>
        <taxon>Pseudomonadati</taxon>
        <taxon>Pseudomonadota</taxon>
        <taxon>Alphaproteobacteria</taxon>
        <taxon>Hyphomicrobiales</taxon>
        <taxon>Xanthobacteraceae</taxon>
        <taxon>Xanthobacter</taxon>
    </lineage>
</organism>
<name>A0A9W6CRP2_XANFL</name>
<dbReference type="Proteomes" id="UP001144397">
    <property type="component" value="Unassembled WGS sequence"/>
</dbReference>
<gene>
    <name evidence="6" type="ORF">GGQ86_000012</name>
    <name evidence="5" type="ORF">XFLAVUS301_23170</name>
</gene>
<dbReference type="InterPro" id="IPR003593">
    <property type="entry name" value="AAA+_ATPase"/>
</dbReference>
<dbReference type="CDD" id="cd01127">
    <property type="entry name" value="TrwB_TraG_TraD_VirD4"/>
    <property type="match status" value="1"/>
</dbReference>
<evidence type="ECO:0000256" key="1">
    <source>
        <dbReference type="ARBA" id="ARBA00006512"/>
    </source>
</evidence>
<evidence type="ECO:0000313" key="7">
    <source>
        <dbReference type="Proteomes" id="UP001144397"/>
    </source>
</evidence>
<keyword evidence="3" id="KW-0067">ATP-binding</keyword>
<dbReference type="Pfam" id="PF03135">
    <property type="entry name" value="CagE_TrbE_VirB"/>
    <property type="match status" value="1"/>
</dbReference>
<dbReference type="Gene3D" id="3.40.50.300">
    <property type="entry name" value="P-loop containing nucleotide triphosphate hydrolases"/>
    <property type="match status" value="2"/>
</dbReference>
<evidence type="ECO:0000256" key="2">
    <source>
        <dbReference type="ARBA" id="ARBA00022741"/>
    </source>
</evidence>
<comment type="caution">
    <text evidence="5">The sequence shown here is derived from an EMBL/GenBank/DDBJ whole genome shotgun (WGS) entry which is preliminary data.</text>
</comment>
<dbReference type="InterPro" id="IPR018145">
    <property type="entry name" value="CagE_TrbE_VirB_cntrl_dom"/>
</dbReference>
<dbReference type="SUPFAM" id="SSF52540">
    <property type="entry name" value="P-loop containing nucleoside triphosphate hydrolases"/>
    <property type="match status" value="1"/>
</dbReference>
<dbReference type="NCBIfam" id="NF010447">
    <property type="entry name" value="PRK13873.1"/>
    <property type="match status" value="1"/>
</dbReference>
<dbReference type="SMART" id="SM00382">
    <property type="entry name" value="AAA"/>
    <property type="match status" value="1"/>
</dbReference>
<keyword evidence="8" id="KW-1185">Reference proteome</keyword>
<evidence type="ECO:0000259" key="4">
    <source>
        <dbReference type="SMART" id="SM00382"/>
    </source>
</evidence>
<evidence type="ECO:0000256" key="3">
    <source>
        <dbReference type="ARBA" id="ARBA00022840"/>
    </source>
</evidence>
<comment type="similarity">
    <text evidence="1">Belongs to the TrbE/VirB4 family.</text>
</comment>
<reference evidence="6 8" key="2">
    <citation type="submission" date="2023-07" db="EMBL/GenBank/DDBJ databases">
        <title>Genomic Encyclopedia of Type Strains, Phase IV (KMG-IV): sequencing the most valuable type-strain genomes for metagenomic binning, comparative biology and taxonomic classification.</title>
        <authorList>
            <person name="Goeker M."/>
        </authorList>
    </citation>
    <scope>NUCLEOTIDE SEQUENCE [LARGE SCALE GENOMIC DNA]</scope>
    <source>
        <strain evidence="6 8">DSM 338</strain>
    </source>
</reference>
<dbReference type="Pfam" id="PF19044">
    <property type="entry name" value="P-loop_TraG"/>
    <property type="match status" value="1"/>
</dbReference>
<sequence>MMNLAEYRRHASRLADYLPWAALVGSGVVLNKDGSVQRTARFRGPDLDSAVPAELVAAAGRLNSAFRRLGSGWALFVEAQRHPAGAYPASVFPDPASALVEAERKADFAEAGSHFESSYFLTFTWLPPAEDAARAESWLYEGRARGGVDPYEALGAFVDRTDRVLRLVEAFMPECRWLDDAETLTYLHGCVSTKRQRVRVPETPMYLDALLADQPLTGGLEPMLGSEHLRVLTIVGFPTATTPGILDDLNRLAFPYRWSTRAILLDKTDATRLLTRIRRQWFAKRKSIAAILKEVMTNEASVLVDSDAANKAVDADLALQELGADHAGIAYLTATVTVWDADPRIADEKLRLVEKAIQGRDFTAMVETINAVDAWLGSLPGHVYANVRQPPISTLNLAHMIPLSAVWAGEAQDAHFGGPPLFYGKTEGATPFRFSLHVGDVGHTLVIGPTGAGKSVLLALMALQFRRYAGSQVFAFDFGGSIRAAALAMGGDWHDLGGSLSDGSEDSVALQPLSRVDDLAERSWAADWITAILSREGVSIAPEVKEHIWSTLTSLASAPVEERTLTGLAVLLQSNDLKQALRPYCIGGAHGRLLDAEAEHLGQAFVQAFETEGLIGTTAAPAVLSYLFHRIEDRLNGSPTLIIIDEGWLALDDQGFAGQLREWLKTLRKKNASVVFATQSLSDIDGSAIAPAIIESCQTRLLLPNERAVEPQITAIYRRFGLNDRQIEILARATPKRDYYCQSRRGSRLFELGLSQVALALCAAGSKTDQAALSLILAEHGRDGFLAAWLRHRGLGWAADLIPTLDLLETRS</sequence>
<dbReference type="InterPro" id="IPR051162">
    <property type="entry name" value="T4SS_component"/>
</dbReference>
<evidence type="ECO:0000313" key="8">
    <source>
        <dbReference type="Proteomes" id="UP001245370"/>
    </source>
</evidence>
<dbReference type="InterPro" id="IPR027417">
    <property type="entry name" value="P-loop_NTPase"/>
</dbReference>
<dbReference type="AlphaFoldDB" id="A0A9W6CRP2"/>
<dbReference type="RefSeq" id="WP_012115968.1">
    <property type="nucleotide sequence ID" value="NZ_BSDO01000002.1"/>
</dbReference>
<dbReference type="Proteomes" id="UP001245370">
    <property type="component" value="Unassembled WGS sequence"/>
</dbReference>
<dbReference type="InterPro" id="IPR043964">
    <property type="entry name" value="P-loop_TraG"/>
</dbReference>
<accession>A0A9W6CRP2</accession>
<dbReference type="PANTHER" id="PTHR30121">
    <property type="entry name" value="UNCHARACTERIZED PROTEIN YJGR-RELATED"/>
    <property type="match status" value="1"/>
</dbReference>
<proteinExistence type="inferred from homology"/>
<dbReference type="EMBL" id="BSDO01000002">
    <property type="protein sequence ID" value="GLI22643.1"/>
    <property type="molecule type" value="Genomic_DNA"/>
</dbReference>
<feature type="domain" description="AAA+ ATPase" evidence="4">
    <location>
        <begin position="440"/>
        <end position="705"/>
    </location>
</feature>
<dbReference type="EMBL" id="JAVDPY010000001">
    <property type="protein sequence ID" value="MDR6331565.1"/>
    <property type="molecule type" value="Genomic_DNA"/>
</dbReference>
<dbReference type="PANTHER" id="PTHR30121:SF12">
    <property type="entry name" value="TYPE IV SECRETION SYSTEM PROTEIN CAGE"/>
    <property type="match status" value="1"/>
</dbReference>
<protein>
    <submittedName>
        <fullName evidence="5">Conjugal transfer protein TrbE</fullName>
    </submittedName>
    <submittedName>
        <fullName evidence="6">Type IV secretion system protein VirB4</fullName>
    </submittedName>
</protein>
<keyword evidence="2" id="KW-0547">Nucleotide-binding</keyword>
<evidence type="ECO:0000313" key="5">
    <source>
        <dbReference type="EMBL" id="GLI22643.1"/>
    </source>
</evidence>
<dbReference type="GeneID" id="95763105"/>
<dbReference type="GO" id="GO:0005524">
    <property type="term" value="F:ATP binding"/>
    <property type="evidence" value="ECO:0007669"/>
    <property type="project" value="UniProtKB-KW"/>
</dbReference>
<evidence type="ECO:0000313" key="6">
    <source>
        <dbReference type="EMBL" id="MDR6331565.1"/>
    </source>
</evidence>
<reference evidence="5" key="1">
    <citation type="submission" date="2022-12" db="EMBL/GenBank/DDBJ databases">
        <title>Reference genome sequencing for broad-spectrum identification of bacterial and archaeal isolates by mass spectrometry.</title>
        <authorList>
            <person name="Sekiguchi Y."/>
            <person name="Tourlousse D.M."/>
        </authorList>
    </citation>
    <scope>NUCLEOTIDE SEQUENCE</scope>
    <source>
        <strain evidence="5">301</strain>
    </source>
</reference>